<evidence type="ECO:0000313" key="3">
    <source>
        <dbReference type="Proteomes" id="UP000191691"/>
    </source>
</evidence>
<reference evidence="3" key="1">
    <citation type="journal article" date="2017" name="Nat. Microbiol.">
        <title>Global analysis of biosynthetic gene clusters reveals vast potential of secondary metabolite production in Penicillium species.</title>
        <authorList>
            <person name="Nielsen J.C."/>
            <person name="Grijseels S."/>
            <person name="Prigent S."/>
            <person name="Ji B."/>
            <person name="Dainat J."/>
            <person name="Nielsen K.F."/>
            <person name="Frisvad J.C."/>
            <person name="Workman M."/>
            <person name="Nielsen J."/>
        </authorList>
    </citation>
    <scope>NUCLEOTIDE SEQUENCE [LARGE SCALE GENOMIC DNA]</scope>
    <source>
        <strain evidence="3">IBT 13039</strain>
    </source>
</reference>
<evidence type="ECO:0000313" key="2">
    <source>
        <dbReference type="EMBL" id="OQE87629.1"/>
    </source>
</evidence>
<gene>
    <name evidence="2" type="ORF">PENNAL_c0019G03641</name>
</gene>
<organism evidence="2 3">
    <name type="scientific">Penicillium nalgiovense</name>
    <dbReference type="NCBI Taxonomy" id="60175"/>
    <lineage>
        <taxon>Eukaryota</taxon>
        <taxon>Fungi</taxon>
        <taxon>Dikarya</taxon>
        <taxon>Ascomycota</taxon>
        <taxon>Pezizomycotina</taxon>
        <taxon>Eurotiomycetes</taxon>
        <taxon>Eurotiomycetidae</taxon>
        <taxon>Eurotiales</taxon>
        <taxon>Aspergillaceae</taxon>
        <taxon>Penicillium</taxon>
    </lineage>
</organism>
<dbReference type="EMBL" id="MOOB01000019">
    <property type="protein sequence ID" value="OQE87629.1"/>
    <property type="molecule type" value="Genomic_DNA"/>
</dbReference>
<protein>
    <submittedName>
        <fullName evidence="2">Uncharacterized protein</fullName>
    </submittedName>
</protein>
<comment type="caution">
    <text evidence="2">The sequence shown here is derived from an EMBL/GenBank/DDBJ whole genome shotgun (WGS) entry which is preliminary data.</text>
</comment>
<name>A0A1V6YJJ4_PENNA</name>
<sequence>MHDGPKSPRTIYVCFANTPKRPRSCVASATEASQDSGPTRRERMARSTIPKLAKDSPYRTTTDRIECDDSGHFITPPSDVRLSDALLFLVIAFRDQDHQGIFSPAL</sequence>
<keyword evidence="3" id="KW-1185">Reference proteome</keyword>
<evidence type="ECO:0000256" key="1">
    <source>
        <dbReference type="SAM" id="MobiDB-lite"/>
    </source>
</evidence>
<dbReference type="Proteomes" id="UP000191691">
    <property type="component" value="Unassembled WGS sequence"/>
</dbReference>
<dbReference type="AlphaFoldDB" id="A0A1V6YJJ4"/>
<proteinExistence type="predicted"/>
<feature type="region of interest" description="Disordered" evidence="1">
    <location>
        <begin position="25"/>
        <end position="47"/>
    </location>
</feature>
<accession>A0A1V6YJJ4</accession>